<accession>A0A1L3MIZ5</accession>
<feature type="transmembrane region" description="Helical" evidence="1">
    <location>
        <begin position="36"/>
        <end position="58"/>
    </location>
</feature>
<dbReference type="EMBL" id="CP062789">
    <property type="protein sequence ID" value="QOK22247.1"/>
    <property type="molecule type" value="Genomic_DNA"/>
</dbReference>
<gene>
    <name evidence="2" type="ORF">ASJ30_12815</name>
    <name evidence="3" type="ORF">IGS73_14270</name>
</gene>
<dbReference type="InterPro" id="IPR021517">
    <property type="entry name" value="DUF3180"/>
</dbReference>
<protein>
    <submittedName>
        <fullName evidence="3">DUF3180 domain-containing protein</fullName>
    </submittedName>
</protein>
<dbReference type="Pfam" id="PF11377">
    <property type="entry name" value="DUF3180"/>
    <property type="match status" value="1"/>
</dbReference>
<dbReference type="KEGG" id="jte:ASJ30_12815"/>
<name>A0A1L3MIZ5_9MICO</name>
<organism evidence="2 4">
    <name type="scientific">Janibacter indicus</name>
    <dbReference type="NCBI Taxonomy" id="857417"/>
    <lineage>
        <taxon>Bacteria</taxon>
        <taxon>Bacillati</taxon>
        <taxon>Actinomycetota</taxon>
        <taxon>Actinomycetes</taxon>
        <taxon>Micrococcales</taxon>
        <taxon>Intrasporangiaceae</taxon>
        <taxon>Janibacter</taxon>
    </lineage>
</organism>
<feature type="transmembrane region" description="Helical" evidence="1">
    <location>
        <begin position="12"/>
        <end position="30"/>
    </location>
</feature>
<dbReference type="AlphaFoldDB" id="A0A1L3MIZ5"/>
<keyword evidence="4" id="KW-1185">Reference proteome</keyword>
<dbReference type="RefSeq" id="WP_072625455.1">
    <property type="nucleotide sequence ID" value="NZ_CP013290.1"/>
</dbReference>
<reference evidence="2 4" key="1">
    <citation type="submission" date="2015-11" db="EMBL/GenBank/DDBJ databases">
        <authorList>
            <person name="Zhang Y."/>
            <person name="Guo Z."/>
        </authorList>
    </citation>
    <scope>NUCLEOTIDE SEQUENCE [LARGE SCALE GENOMIC DNA]</scope>
    <source>
        <strain evidence="2 4">YFY001</strain>
    </source>
</reference>
<dbReference type="EMBL" id="CP013290">
    <property type="protein sequence ID" value="APH02302.1"/>
    <property type="molecule type" value="Genomic_DNA"/>
</dbReference>
<proteinExistence type="predicted"/>
<dbReference type="Proteomes" id="UP000593998">
    <property type="component" value="Chromosome"/>
</dbReference>
<evidence type="ECO:0000313" key="2">
    <source>
        <dbReference type="EMBL" id="APH02302.1"/>
    </source>
</evidence>
<evidence type="ECO:0000256" key="1">
    <source>
        <dbReference type="SAM" id="Phobius"/>
    </source>
</evidence>
<keyword evidence="1" id="KW-0812">Transmembrane</keyword>
<keyword evidence="1" id="KW-1133">Transmembrane helix</keyword>
<evidence type="ECO:0000313" key="3">
    <source>
        <dbReference type="EMBL" id="QOK22247.1"/>
    </source>
</evidence>
<keyword evidence="1" id="KW-0472">Membrane</keyword>
<feature type="transmembrane region" description="Helical" evidence="1">
    <location>
        <begin position="118"/>
        <end position="141"/>
    </location>
</feature>
<evidence type="ECO:0000313" key="4">
    <source>
        <dbReference type="Proteomes" id="UP000182938"/>
    </source>
</evidence>
<reference evidence="3 5" key="2">
    <citation type="submission" date="2020-10" db="EMBL/GenBank/DDBJ databases">
        <title>Janibacter indicus TT2 genome sequence.</title>
        <authorList>
            <person name="Lee K."/>
            <person name="Ganzorig M."/>
        </authorList>
    </citation>
    <scope>NUCLEOTIDE SEQUENCE [LARGE SCALE GENOMIC DNA]</scope>
    <source>
        <strain evidence="3 5">TT2</strain>
    </source>
</reference>
<dbReference type="Proteomes" id="UP000182938">
    <property type="component" value="Chromosome"/>
</dbReference>
<evidence type="ECO:0000313" key="5">
    <source>
        <dbReference type="Proteomes" id="UP000593998"/>
    </source>
</evidence>
<sequence>MLDRGLRLPTVLGVLAVAGVLSWGFGRWWISGGHSPLRVGWFTGVLLLGMAAVVVVTGRRMWRMRHGRAHVGPIVAERILRLAQASAITGAVVAGLYLGQALALAPDIGYAGRGELALAWSVAGLGAIALLAAGMVVQWWCRVDDDDDDESESPTLS</sequence>
<feature type="transmembrane region" description="Helical" evidence="1">
    <location>
        <begin position="79"/>
        <end position="98"/>
    </location>
</feature>